<evidence type="ECO:0000313" key="2">
    <source>
        <dbReference type="Proteomes" id="UP000478208"/>
    </source>
</evidence>
<keyword evidence="2" id="KW-1185">Reference proteome</keyword>
<organism evidence="1 2">
    <name type="scientific">Winogradskyella endarachnes</name>
    <dbReference type="NCBI Taxonomy" id="2681965"/>
    <lineage>
        <taxon>Bacteria</taxon>
        <taxon>Pseudomonadati</taxon>
        <taxon>Bacteroidota</taxon>
        <taxon>Flavobacteriia</taxon>
        <taxon>Flavobacteriales</taxon>
        <taxon>Flavobacteriaceae</taxon>
        <taxon>Winogradskyella</taxon>
    </lineage>
</organism>
<sequence length="110" mass="12133">MDTNNGSEITFGTFLSVLLVALLFSVLQGAMLFSIISCENDNVLIGTGTNDGDMSRIILYKNDVKYCATIKWTSILKDGVKCEVHQNDILKESVLKGVITLKEVFIPDED</sequence>
<dbReference type="Proteomes" id="UP000478208">
    <property type="component" value="Unassembled WGS sequence"/>
</dbReference>
<name>A0A6L6U8Y4_9FLAO</name>
<gene>
    <name evidence="1" type="ORF">GN138_09295</name>
</gene>
<dbReference type="RefSeq" id="WP_157363526.1">
    <property type="nucleotide sequence ID" value="NZ_WOWS01000003.1"/>
</dbReference>
<accession>A0A6L6U8Y4</accession>
<evidence type="ECO:0000313" key="1">
    <source>
        <dbReference type="EMBL" id="MUU78638.1"/>
    </source>
</evidence>
<protein>
    <submittedName>
        <fullName evidence="1">Uncharacterized protein</fullName>
    </submittedName>
</protein>
<dbReference type="EMBL" id="WOWS01000003">
    <property type="protein sequence ID" value="MUU78638.1"/>
    <property type="molecule type" value="Genomic_DNA"/>
</dbReference>
<dbReference type="AlphaFoldDB" id="A0A6L6U8Y4"/>
<comment type="caution">
    <text evidence="1">The sequence shown here is derived from an EMBL/GenBank/DDBJ whole genome shotgun (WGS) entry which is preliminary data.</text>
</comment>
<proteinExistence type="predicted"/>
<reference evidence="1 2" key="1">
    <citation type="submission" date="2019-12" db="EMBL/GenBank/DDBJ databases">
        <authorList>
            <person name="Li J."/>
        </authorList>
    </citation>
    <scope>NUCLEOTIDE SEQUENCE [LARGE SCALE GENOMIC DNA]</scope>
    <source>
        <strain evidence="1 2">HL2-2</strain>
    </source>
</reference>